<evidence type="ECO:0000256" key="2">
    <source>
        <dbReference type="ARBA" id="ARBA00006386"/>
    </source>
</evidence>
<feature type="compositionally biased region" description="Basic residues" evidence="7">
    <location>
        <begin position="36"/>
        <end position="63"/>
    </location>
</feature>
<feature type="region of interest" description="Disordered" evidence="7">
    <location>
        <begin position="36"/>
        <end position="67"/>
    </location>
</feature>
<keyword evidence="3" id="KW-1003">Cell membrane</keyword>
<feature type="transmembrane region" description="Helical" evidence="8">
    <location>
        <begin position="122"/>
        <end position="148"/>
    </location>
</feature>
<keyword evidence="4 8" id="KW-0812">Transmembrane</keyword>
<evidence type="ECO:0000256" key="6">
    <source>
        <dbReference type="ARBA" id="ARBA00023136"/>
    </source>
</evidence>
<evidence type="ECO:0000256" key="4">
    <source>
        <dbReference type="ARBA" id="ARBA00022692"/>
    </source>
</evidence>
<evidence type="ECO:0000313" key="9">
    <source>
        <dbReference type="EMBL" id="MFC7136160.1"/>
    </source>
</evidence>
<feature type="transmembrane region" description="Helical" evidence="8">
    <location>
        <begin position="260"/>
        <end position="279"/>
    </location>
</feature>
<reference evidence="9 10" key="1">
    <citation type="journal article" date="2019" name="Int. J. Syst. Evol. Microbiol.">
        <title>The Global Catalogue of Microorganisms (GCM) 10K type strain sequencing project: providing services to taxonomists for standard genome sequencing and annotation.</title>
        <authorList>
            <consortium name="The Broad Institute Genomics Platform"/>
            <consortium name="The Broad Institute Genome Sequencing Center for Infectious Disease"/>
            <person name="Wu L."/>
            <person name="Ma J."/>
        </authorList>
    </citation>
    <scope>NUCLEOTIDE SEQUENCE [LARGE SCALE GENOMIC DNA]</scope>
    <source>
        <strain evidence="9 10">DT92</strain>
    </source>
</reference>
<feature type="transmembrane region" description="Helical" evidence="8">
    <location>
        <begin position="228"/>
        <end position="248"/>
    </location>
</feature>
<feature type="region of interest" description="Disordered" evidence="7">
    <location>
        <begin position="1"/>
        <end position="20"/>
    </location>
</feature>
<organism evidence="9 10">
    <name type="scientific">Halobaculum litoreum</name>
    <dbReference type="NCBI Taxonomy" id="3031998"/>
    <lineage>
        <taxon>Archaea</taxon>
        <taxon>Methanobacteriati</taxon>
        <taxon>Methanobacteriota</taxon>
        <taxon>Stenosarchaea group</taxon>
        <taxon>Halobacteria</taxon>
        <taxon>Halobacteriales</taxon>
        <taxon>Haloferacaceae</taxon>
        <taxon>Halobaculum</taxon>
    </lineage>
</organism>
<comment type="caution">
    <text evidence="9">The sequence shown here is derived from an EMBL/GenBank/DDBJ whole genome shotgun (WGS) entry which is preliminary data.</text>
</comment>
<evidence type="ECO:0000256" key="5">
    <source>
        <dbReference type="ARBA" id="ARBA00022989"/>
    </source>
</evidence>
<name>A0ABD5XR98_9EURY</name>
<dbReference type="Proteomes" id="UP001596368">
    <property type="component" value="Unassembled WGS sequence"/>
</dbReference>
<feature type="transmembrane region" description="Helical" evidence="8">
    <location>
        <begin position="154"/>
        <end position="174"/>
    </location>
</feature>
<gene>
    <name evidence="9" type="ORF">ACFQRB_05525</name>
</gene>
<protein>
    <submittedName>
        <fullName evidence="9">Permease</fullName>
    </submittedName>
</protein>
<comment type="subcellular location">
    <subcellularLocation>
        <location evidence="1">Cell membrane</location>
        <topology evidence="1">Multi-pass membrane protein</topology>
    </subcellularLocation>
</comment>
<evidence type="ECO:0000256" key="8">
    <source>
        <dbReference type="SAM" id="Phobius"/>
    </source>
</evidence>
<dbReference type="AlphaFoldDB" id="A0ABD5XR98"/>
<dbReference type="Pfam" id="PF03773">
    <property type="entry name" value="ArsP_1"/>
    <property type="match status" value="1"/>
</dbReference>
<comment type="similarity">
    <text evidence="2">Belongs to the UPF0718 family.</text>
</comment>
<dbReference type="EMBL" id="JBHSZG010000001">
    <property type="protein sequence ID" value="MFC7136160.1"/>
    <property type="molecule type" value="Genomic_DNA"/>
</dbReference>
<evidence type="ECO:0000256" key="1">
    <source>
        <dbReference type="ARBA" id="ARBA00004651"/>
    </source>
</evidence>
<sequence>MCRLRHGGRPRRRRHRRRHGRRSPPLLLLRRLRARRRRRRRGRRRRSGRRRRHRGRGRRRRHALASAAGWKRAGRTAIREWDMLWHDIALGFLIAGALEAFVPRSVWLELFTVAGASGPTWVVASVVIATLVGVVTFLCSVGNVPFALVLWNNGVAFGGVLAFIYADLIIPPLVSAYRRYYGTRMAATLFVVLFVASVVAGVAVHYLFDLASLIPPSGVTDGTAPDWYTLPLNLVFTGVFLAELYVTYGARRLATVALRVPAAGVTALTVAAMAAGFLAGGSETVRVGAAATTDLLDIAAGRLRERRDDLAAWTADARTRVRELD</sequence>
<proteinExistence type="inferred from homology"/>
<feature type="transmembrane region" description="Helical" evidence="8">
    <location>
        <begin position="186"/>
        <end position="208"/>
    </location>
</feature>
<dbReference type="InterPro" id="IPR005524">
    <property type="entry name" value="DUF318"/>
</dbReference>
<evidence type="ECO:0000256" key="3">
    <source>
        <dbReference type="ARBA" id="ARBA00022475"/>
    </source>
</evidence>
<keyword evidence="6 8" id="KW-0472">Membrane</keyword>
<dbReference type="InterPro" id="IPR053166">
    <property type="entry name" value="UPF0718_permease"/>
</dbReference>
<keyword evidence="10" id="KW-1185">Reference proteome</keyword>
<accession>A0ABD5XR98</accession>
<keyword evidence="5 8" id="KW-1133">Transmembrane helix</keyword>
<evidence type="ECO:0000256" key="7">
    <source>
        <dbReference type="SAM" id="MobiDB-lite"/>
    </source>
</evidence>
<dbReference type="PANTHER" id="PTHR42775">
    <property type="entry name" value="PERMEASE RV2963-RELATED"/>
    <property type="match status" value="1"/>
</dbReference>
<dbReference type="PANTHER" id="PTHR42775:SF1">
    <property type="entry name" value="PERMEASE RV2963-RELATED"/>
    <property type="match status" value="1"/>
</dbReference>
<dbReference type="GO" id="GO:0005886">
    <property type="term" value="C:plasma membrane"/>
    <property type="evidence" value="ECO:0007669"/>
    <property type="project" value="UniProtKB-SubCell"/>
</dbReference>
<evidence type="ECO:0000313" key="10">
    <source>
        <dbReference type="Proteomes" id="UP001596368"/>
    </source>
</evidence>